<dbReference type="EMBL" id="VNKI01000010">
    <property type="protein sequence ID" value="TVX78148.1"/>
    <property type="molecule type" value="Genomic_DNA"/>
</dbReference>
<protein>
    <submittedName>
        <fullName evidence="3">FbpB family small basic protein</fullName>
    </submittedName>
</protein>
<dbReference type="AlphaFoldDB" id="A0A426GT14"/>
<evidence type="ECO:0000313" key="3">
    <source>
        <dbReference type="EMBL" id="TVX78148.1"/>
    </source>
</evidence>
<comment type="caution">
    <text evidence="3">The sequence shown here is derived from an EMBL/GenBank/DDBJ whole genome shotgun (WGS) entry which is preliminary data.</text>
</comment>
<dbReference type="Proteomes" id="UP000317770">
    <property type="component" value="Unassembled WGS sequence"/>
</dbReference>
<dbReference type="Proteomes" id="UP001178277">
    <property type="component" value="Unassembled WGS sequence"/>
</dbReference>
<evidence type="ECO:0000313" key="4">
    <source>
        <dbReference type="Proteomes" id="UP000317770"/>
    </source>
</evidence>
<gene>
    <name evidence="3" type="ORF">FQP34_20300</name>
    <name evidence="2" type="ORF">Q8G35_13495</name>
    <name evidence="1" type="ORF">QUF89_17215</name>
</gene>
<dbReference type="EMBL" id="JAUUTP010000013">
    <property type="protein sequence ID" value="MDP1419419.1"/>
    <property type="molecule type" value="Genomic_DNA"/>
</dbReference>
<reference evidence="3 4" key="1">
    <citation type="submission" date="2019-07" db="EMBL/GenBank/DDBJ databases">
        <title>Genome assembly of Bacillus simplex strain GGC-P6A.</title>
        <authorList>
            <person name="Jennings M.E."/>
            <person name="Barton H.A."/>
        </authorList>
    </citation>
    <scope>NUCLEOTIDE SEQUENCE [LARGE SCALE GENOMIC DNA]</scope>
    <source>
        <strain evidence="3 4">GGC-P6A</strain>
    </source>
</reference>
<accession>A0A426GT14</accession>
<reference evidence="1" key="2">
    <citation type="submission" date="2023-06" db="EMBL/GenBank/DDBJ databases">
        <title>Comparative genomics of Bacillaceae isolates and their secondary metabolite potential.</title>
        <authorList>
            <person name="Song L."/>
            <person name="Nielsen L.J."/>
            <person name="Mohite O."/>
            <person name="Xu X."/>
            <person name="Weber T."/>
            <person name="Kovacs A.T."/>
        </authorList>
    </citation>
    <scope>NUCLEOTIDE SEQUENCE</scope>
    <source>
        <strain evidence="1">D8_B_37</strain>
    </source>
</reference>
<dbReference type="EMBL" id="JAUCEY010000008">
    <property type="protein sequence ID" value="MDM5453884.1"/>
    <property type="molecule type" value="Genomic_DNA"/>
</dbReference>
<evidence type="ECO:0000313" key="2">
    <source>
        <dbReference type="EMBL" id="MDP1419419.1"/>
    </source>
</evidence>
<sequence length="42" mass="5331">MKKRKRTFEELIKENKKELLMDVKQMERLEERLEKKHMQKAE</sequence>
<dbReference type="InterPro" id="IPR025004">
    <property type="entry name" value="SenN/SenS"/>
</dbReference>
<evidence type="ECO:0000313" key="1">
    <source>
        <dbReference type="EMBL" id="MDM5453884.1"/>
    </source>
</evidence>
<name>A0A426GT14_9BACI</name>
<organism evidence="3 4">
    <name type="scientific">Peribacillus simplex</name>
    <dbReference type="NCBI Taxonomy" id="1478"/>
    <lineage>
        <taxon>Bacteria</taxon>
        <taxon>Bacillati</taxon>
        <taxon>Bacillota</taxon>
        <taxon>Bacilli</taxon>
        <taxon>Bacillales</taxon>
        <taxon>Bacillaceae</taxon>
        <taxon>Peribacillus</taxon>
    </lineage>
</organism>
<dbReference type="GeneID" id="56471246"/>
<proteinExistence type="predicted"/>
<dbReference type="Proteomes" id="UP001234602">
    <property type="component" value="Unassembled WGS sequence"/>
</dbReference>
<dbReference type="Pfam" id="PF13040">
    <property type="entry name" value="Fur_reg_FbpB"/>
    <property type="match status" value="1"/>
</dbReference>
<dbReference type="RefSeq" id="WP_081108788.1">
    <property type="nucleotide sequence ID" value="NZ_CABIYS010000005.1"/>
</dbReference>
<reference evidence="2" key="3">
    <citation type="submission" date="2023-07" db="EMBL/GenBank/DDBJ databases">
        <title>Murine gut Bacillus species.</title>
        <authorList>
            <person name="Gutman E."/>
            <person name="Hashuel R."/>
            <person name="Litvak Y."/>
        </authorList>
    </citation>
    <scope>NUCLEOTIDE SEQUENCE</scope>
    <source>
        <strain evidence="2">RU283</strain>
    </source>
</reference>